<dbReference type="InterPro" id="IPR029058">
    <property type="entry name" value="AB_hydrolase_fold"/>
</dbReference>
<evidence type="ECO:0000313" key="5">
    <source>
        <dbReference type="EMBL" id="RKP26823.1"/>
    </source>
</evidence>
<accession>A0A4P9Z2R3</accession>
<keyword evidence="2" id="KW-0719">Serine esterase</keyword>
<gene>
    <name evidence="5" type="ORF">SYNPS1DRAFT_13631</name>
</gene>
<keyword evidence="6" id="KW-1185">Reference proteome</keyword>
<dbReference type="GO" id="GO:0051793">
    <property type="term" value="P:medium-chain fatty acid catabolic process"/>
    <property type="evidence" value="ECO:0007669"/>
    <property type="project" value="TreeGrafter"/>
</dbReference>
<dbReference type="Proteomes" id="UP000278143">
    <property type="component" value="Unassembled WGS sequence"/>
</dbReference>
<dbReference type="GO" id="GO:0047372">
    <property type="term" value="F:monoacylglycerol lipase activity"/>
    <property type="evidence" value="ECO:0007669"/>
    <property type="project" value="TreeGrafter"/>
</dbReference>
<dbReference type="GO" id="GO:0008126">
    <property type="term" value="F:acetylesterase activity"/>
    <property type="evidence" value="ECO:0007669"/>
    <property type="project" value="TreeGrafter"/>
</dbReference>
<evidence type="ECO:0000256" key="3">
    <source>
        <dbReference type="ARBA" id="ARBA00022801"/>
    </source>
</evidence>
<dbReference type="InterPro" id="IPR000952">
    <property type="entry name" value="AB_hydrolase_4_CS"/>
</dbReference>
<name>A0A4P9Z2R3_9FUNG</name>
<reference evidence="6" key="1">
    <citation type="journal article" date="2018" name="Nat. Microbiol.">
        <title>Leveraging single-cell genomics to expand the fungal tree of life.</title>
        <authorList>
            <person name="Ahrendt S.R."/>
            <person name="Quandt C.A."/>
            <person name="Ciobanu D."/>
            <person name="Clum A."/>
            <person name="Salamov A."/>
            <person name="Andreopoulos B."/>
            <person name="Cheng J.F."/>
            <person name="Woyke T."/>
            <person name="Pelin A."/>
            <person name="Henrissat B."/>
            <person name="Reynolds N.K."/>
            <person name="Benny G.L."/>
            <person name="Smith M.E."/>
            <person name="James T.Y."/>
            <person name="Grigoriev I.V."/>
        </authorList>
    </citation>
    <scope>NUCLEOTIDE SEQUENCE [LARGE SCALE GENOMIC DNA]</scope>
    <source>
        <strain evidence="6">Benny S71-1</strain>
    </source>
</reference>
<dbReference type="GO" id="GO:0051792">
    <property type="term" value="P:medium-chain fatty acid biosynthetic process"/>
    <property type="evidence" value="ECO:0007669"/>
    <property type="project" value="TreeGrafter"/>
</dbReference>
<dbReference type="PANTHER" id="PTHR10794">
    <property type="entry name" value="ABHYDROLASE DOMAIN-CONTAINING PROTEIN"/>
    <property type="match status" value="1"/>
</dbReference>
<dbReference type="PROSITE" id="PS01133">
    <property type="entry name" value="UPF0017"/>
    <property type="match status" value="1"/>
</dbReference>
<dbReference type="InterPro" id="IPR050960">
    <property type="entry name" value="AB_hydrolase_4_sf"/>
</dbReference>
<evidence type="ECO:0000256" key="4">
    <source>
        <dbReference type="PIRSR" id="PIRSR005211-1"/>
    </source>
</evidence>
<dbReference type="Gene3D" id="3.40.50.1820">
    <property type="entry name" value="alpha/beta hydrolase"/>
    <property type="match status" value="1"/>
</dbReference>
<feature type="active site" description="Charge relay system" evidence="4">
    <location>
        <position position="342"/>
    </location>
</feature>
<dbReference type="PIRSF" id="PIRSF005211">
    <property type="entry name" value="Ab_hydro_YheT"/>
    <property type="match status" value="1"/>
</dbReference>
<evidence type="ECO:0000313" key="6">
    <source>
        <dbReference type="Proteomes" id="UP000278143"/>
    </source>
</evidence>
<keyword evidence="3 5" id="KW-0378">Hydrolase</keyword>
<evidence type="ECO:0000256" key="2">
    <source>
        <dbReference type="ARBA" id="ARBA00022487"/>
    </source>
</evidence>
<feature type="active site" description="Charge relay system" evidence="4">
    <location>
        <position position="313"/>
    </location>
</feature>
<dbReference type="InterPro" id="IPR012020">
    <property type="entry name" value="ABHD4"/>
</dbReference>
<sequence>MTADIDGAAGTASTLLSYLTPRCPSLFGPKAHFRSTPWLANGHFQTAWAAYGSINDAYPIVYERELLDLPDGGQVALDWTPSRPTPDTAAMPIFIVVTGLTGGSQEDYVRSLLTRLTLAHVADDEHGTHAPVCRGVVMNFRGCANTRITTPRLYCGAWTDDLRYVVSYIREQCPDAELGAAGFSLGSNVLVKYLGEEGEACPFKFAMSISNPFDFLAGSLALERGLLGRTIYSPQLCKNLQQVYLTHYDQLKLDPRLDAEKIMKAKTIREFDRYATSVLFGYDTVDDYYRDASSSRWITRVRVPLLCLNACDDPVTSIEGAPYDEIRINPFVIIATTSCGGHIGWFENMLRPRRWSDKPLSEFARAMFAVSERRRRMHIATHGLTSR</sequence>
<dbReference type="AlphaFoldDB" id="A0A4P9Z2R3"/>
<dbReference type="SUPFAM" id="SSF53474">
    <property type="entry name" value="alpha/beta-Hydrolases"/>
    <property type="match status" value="1"/>
</dbReference>
<protein>
    <submittedName>
        <fullName evidence="5">Alpha/Beta hydrolase protein</fullName>
    </submittedName>
</protein>
<comment type="similarity">
    <text evidence="1">Belongs to the AB hydrolase superfamily. AB hydrolase 4 family.</text>
</comment>
<dbReference type="OrthoDB" id="5954035at2759"/>
<dbReference type="EMBL" id="KZ989327">
    <property type="protein sequence ID" value="RKP26823.1"/>
    <property type="molecule type" value="Genomic_DNA"/>
</dbReference>
<dbReference type="PANTHER" id="PTHR10794:SF63">
    <property type="entry name" value="ALPHA_BETA HYDROLASE 1, ISOFORM A"/>
    <property type="match status" value="1"/>
</dbReference>
<organism evidence="5 6">
    <name type="scientific">Syncephalis pseudoplumigaleata</name>
    <dbReference type="NCBI Taxonomy" id="1712513"/>
    <lineage>
        <taxon>Eukaryota</taxon>
        <taxon>Fungi</taxon>
        <taxon>Fungi incertae sedis</taxon>
        <taxon>Zoopagomycota</taxon>
        <taxon>Zoopagomycotina</taxon>
        <taxon>Zoopagomycetes</taxon>
        <taxon>Zoopagales</taxon>
        <taxon>Piptocephalidaceae</taxon>
        <taxon>Syncephalis</taxon>
    </lineage>
</organism>
<proteinExistence type="inferred from homology"/>
<feature type="active site" description="Charge relay system" evidence="4">
    <location>
        <position position="184"/>
    </location>
</feature>
<evidence type="ECO:0000256" key="1">
    <source>
        <dbReference type="ARBA" id="ARBA00010884"/>
    </source>
</evidence>